<feature type="transmembrane region" description="Helical" evidence="1">
    <location>
        <begin position="55"/>
        <end position="72"/>
    </location>
</feature>
<keyword evidence="1" id="KW-0472">Membrane</keyword>
<dbReference type="EMBL" id="CP104965">
    <property type="protein sequence ID" value="UXN70128.1"/>
    <property type="molecule type" value="Genomic_DNA"/>
</dbReference>
<sequence length="91" mass="10387">MFNGRSGSVWPREVGFDDTRRNVEVSDLRRSLIRLQGRADFGTNTETKKGRADDARPFFGFWGVLVAIFRILKMNVAVHRNRSSTNERVSG</sequence>
<protein>
    <submittedName>
        <fullName evidence="2">Uncharacterized protein</fullName>
    </submittedName>
</protein>
<evidence type="ECO:0000313" key="2">
    <source>
        <dbReference type="EMBL" id="UXN70128.1"/>
    </source>
</evidence>
<accession>A0ABY6CD17</accession>
<dbReference type="RefSeq" id="WP_262168950.1">
    <property type="nucleotide sequence ID" value="NZ_CP104965.1"/>
</dbReference>
<organism evidence="2 3">
    <name type="scientific">Devosia neptuniae</name>
    <dbReference type="NCBI Taxonomy" id="191302"/>
    <lineage>
        <taxon>Bacteria</taxon>
        <taxon>Pseudomonadati</taxon>
        <taxon>Pseudomonadota</taxon>
        <taxon>Alphaproteobacteria</taxon>
        <taxon>Hyphomicrobiales</taxon>
        <taxon>Devosiaceae</taxon>
        <taxon>Devosia</taxon>
    </lineage>
</organism>
<evidence type="ECO:0000313" key="3">
    <source>
        <dbReference type="Proteomes" id="UP001061862"/>
    </source>
</evidence>
<dbReference type="Proteomes" id="UP001061862">
    <property type="component" value="Chromosome"/>
</dbReference>
<keyword evidence="1" id="KW-1133">Transmembrane helix</keyword>
<evidence type="ECO:0000256" key="1">
    <source>
        <dbReference type="SAM" id="Phobius"/>
    </source>
</evidence>
<keyword evidence="3" id="KW-1185">Reference proteome</keyword>
<gene>
    <name evidence="2" type="ORF">N8A98_02725</name>
</gene>
<keyword evidence="1" id="KW-0812">Transmembrane</keyword>
<name>A0ABY6CD17_9HYPH</name>
<reference evidence="2 3" key="1">
    <citation type="submission" date="2022-09" db="EMBL/GenBank/DDBJ databases">
        <title>Interaction between co-microsymbionts with complementary sets of symbiotic genes in legume-rhizobium systems.</title>
        <authorList>
            <person name="Safronova V."/>
            <person name="Sazanova A."/>
            <person name="Afonin A."/>
            <person name="Chirak E."/>
        </authorList>
    </citation>
    <scope>NUCLEOTIDE SEQUENCE [LARGE SCALE GENOMIC DNA]</scope>
    <source>
        <strain evidence="2 3">A18/4-1</strain>
    </source>
</reference>
<proteinExistence type="predicted"/>